<reference evidence="2" key="1">
    <citation type="submission" date="2020-01" db="EMBL/GenBank/DDBJ databases">
        <title>Genome Sequencing of Three Apophysomyces-Like Fungal Strains Confirms a Novel Fungal Genus in the Mucoromycota with divergent Burkholderia-like Endosymbiotic Bacteria.</title>
        <authorList>
            <person name="Stajich J.E."/>
            <person name="Macias A.M."/>
            <person name="Carter-House D."/>
            <person name="Lovett B."/>
            <person name="Kasson L.R."/>
            <person name="Berry K."/>
            <person name="Grigoriev I."/>
            <person name="Chang Y."/>
            <person name="Spatafora J."/>
            <person name="Kasson M.T."/>
        </authorList>
    </citation>
    <scope>NUCLEOTIDE SEQUENCE</scope>
    <source>
        <strain evidence="2">NRRL A-21654</strain>
    </source>
</reference>
<dbReference type="Gene3D" id="3.40.50.1820">
    <property type="entry name" value="alpha/beta hydrolase"/>
    <property type="match status" value="1"/>
</dbReference>
<dbReference type="InterPro" id="IPR029058">
    <property type="entry name" value="AB_hydrolase_fold"/>
</dbReference>
<dbReference type="AlphaFoldDB" id="A0A8H7BHL0"/>
<accession>A0A8H7BHL0</accession>
<dbReference type="PANTHER" id="PTHR43798:SF33">
    <property type="entry name" value="HYDROLASE, PUTATIVE (AFU_ORTHOLOGUE AFUA_2G14860)-RELATED"/>
    <property type="match status" value="1"/>
</dbReference>
<dbReference type="OrthoDB" id="8119704at2759"/>
<dbReference type="InterPro" id="IPR050266">
    <property type="entry name" value="AB_hydrolase_sf"/>
</dbReference>
<dbReference type="GO" id="GO:0016020">
    <property type="term" value="C:membrane"/>
    <property type="evidence" value="ECO:0007669"/>
    <property type="project" value="TreeGrafter"/>
</dbReference>
<sequence>MLQSDWGDVVPHLAKDRPVLTYDNRGMGESSVVNDSLITMSNMVNDIHHLTQHLAWKRINLAGLSMGAMISQSLAATHPTDFILENLVLISSSVNNSLTGPLPAGQWIDEMHKPPTATEWYNFQDKLFSACLTPEYIRDHPQETKAYLELIHAGKNRNYGAFIAQCVTALFHYDYTEALKTITTRTLVLHGAKDIGQPPQNGRAIHALIRGSTYIEYPNGGHILYQTNPEITGEISKFFSGH</sequence>
<dbReference type="EMBL" id="JABAYA010000192">
    <property type="protein sequence ID" value="KAF7722496.1"/>
    <property type="molecule type" value="Genomic_DNA"/>
</dbReference>
<dbReference type="Pfam" id="PF00561">
    <property type="entry name" value="Abhydrolase_1"/>
    <property type="match status" value="1"/>
</dbReference>
<evidence type="ECO:0000313" key="3">
    <source>
        <dbReference type="Proteomes" id="UP000605846"/>
    </source>
</evidence>
<dbReference type="Proteomes" id="UP000605846">
    <property type="component" value="Unassembled WGS sequence"/>
</dbReference>
<gene>
    <name evidence="2" type="ORF">EC973_003088</name>
</gene>
<proteinExistence type="predicted"/>
<organism evidence="2 3">
    <name type="scientific">Apophysomyces ossiformis</name>
    <dbReference type="NCBI Taxonomy" id="679940"/>
    <lineage>
        <taxon>Eukaryota</taxon>
        <taxon>Fungi</taxon>
        <taxon>Fungi incertae sedis</taxon>
        <taxon>Mucoromycota</taxon>
        <taxon>Mucoromycotina</taxon>
        <taxon>Mucoromycetes</taxon>
        <taxon>Mucorales</taxon>
        <taxon>Mucorineae</taxon>
        <taxon>Mucoraceae</taxon>
        <taxon>Apophysomyces</taxon>
    </lineage>
</organism>
<dbReference type="SUPFAM" id="SSF53474">
    <property type="entry name" value="alpha/beta-Hydrolases"/>
    <property type="match status" value="1"/>
</dbReference>
<dbReference type="InterPro" id="IPR000073">
    <property type="entry name" value="AB_hydrolase_1"/>
</dbReference>
<evidence type="ECO:0000313" key="2">
    <source>
        <dbReference type="EMBL" id="KAF7722496.1"/>
    </source>
</evidence>
<comment type="caution">
    <text evidence="2">The sequence shown here is derived from an EMBL/GenBank/DDBJ whole genome shotgun (WGS) entry which is preliminary data.</text>
</comment>
<keyword evidence="3" id="KW-1185">Reference proteome</keyword>
<feature type="domain" description="AB hydrolase-1" evidence="1">
    <location>
        <begin position="6"/>
        <end position="228"/>
    </location>
</feature>
<dbReference type="PANTHER" id="PTHR43798">
    <property type="entry name" value="MONOACYLGLYCEROL LIPASE"/>
    <property type="match status" value="1"/>
</dbReference>
<evidence type="ECO:0000259" key="1">
    <source>
        <dbReference type="Pfam" id="PF00561"/>
    </source>
</evidence>
<name>A0A8H7BHL0_9FUNG</name>
<protein>
    <recommendedName>
        <fullName evidence="1">AB hydrolase-1 domain-containing protein</fullName>
    </recommendedName>
</protein>